<comment type="caution">
    <text evidence="2">The sequence shown here is derived from an EMBL/GenBank/DDBJ whole genome shotgun (WGS) entry which is preliminary data.</text>
</comment>
<evidence type="ECO:0000256" key="1">
    <source>
        <dbReference type="SAM" id="Phobius"/>
    </source>
</evidence>
<sequence>MMISVFGRTYMNIGAGTVGICMSNAAIYRLMMVFWSSTSQKLNGMCANSVNKFTGIEDCDGCGGRRRFNQGRSRHLKSSICSCLCCFAAMMALAQEHEFLC</sequence>
<feature type="transmembrane region" description="Helical" evidence="1">
    <location>
        <begin position="12"/>
        <end position="35"/>
    </location>
</feature>
<dbReference type="AlphaFoldDB" id="A0A9D4ZJL9"/>
<organism evidence="2 3">
    <name type="scientific">Adiantum capillus-veneris</name>
    <name type="common">Maidenhair fern</name>
    <dbReference type="NCBI Taxonomy" id="13818"/>
    <lineage>
        <taxon>Eukaryota</taxon>
        <taxon>Viridiplantae</taxon>
        <taxon>Streptophyta</taxon>
        <taxon>Embryophyta</taxon>
        <taxon>Tracheophyta</taxon>
        <taxon>Polypodiopsida</taxon>
        <taxon>Polypodiidae</taxon>
        <taxon>Polypodiales</taxon>
        <taxon>Pteridineae</taxon>
        <taxon>Pteridaceae</taxon>
        <taxon>Vittarioideae</taxon>
        <taxon>Adiantum</taxon>
    </lineage>
</organism>
<reference evidence="2" key="1">
    <citation type="submission" date="2021-01" db="EMBL/GenBank/DDBJ databases">
        <title>Adiantum capillus-veneris genome.</title>
        <authorList>
            <person name="Fang Y."/>
            <person name="Liao Q."/>
        </authorList>
    </citation>
    <scope>NUCLEOTIDE SEQUENCE</scope>
    <source>
        <strain evidence="2">H3</strain>
        <tissue evidence="2">Leaf</tissue>
    </source>
</reference>
<keyword evidence="1" id="KW-0472">Membrane</keyword>
<keyword evidence="1" id="KW-1133">Transmembrane helix</keyword>
<dbReference type="EMBL" id="JABFUD020000007">
    <property type="protein sequence ID" value="KAI5078008.1"/>
    <property type="molecule type" value="Genomic_DNA"/>
</dbReference>
<protein>
    <submittedName>
        <fullName evidence="2">Uncharacterized protein</fullName>
    </submittedName>
</protein>
<evidence type="ECO:0000313" key="3">
    <source>
        <dbReference type="Proteomes" id="UP000886520"/>
    </source>
</evidence>
<evidence type="ECO:0000313" key="2">
    <source>
        <dbReference type="EMBL" id="KAI5078008.1"/>
    </source>
</evidence>
<name>A0A9D4ZJL9_ADICA</name>
<accession>A0A9D4ZJL9</accession>
<keyword evidence="3" id="KW-1185">Reference proteome</keyword>
<gene>
    <name evidence="2" type="ORF">GOP47_0007832</name>
</gene>
<proteinExistence type="predicted"/>
<keyword evidence="1" id="KW-0812">Transmembrane</keyword>
<dbReference type="Proteomes" id="UP000886520">
    <property type="component" value="Chromosome 7"/>
</dbReference>